<name>A0A068NNM3_FIMGI</name>
<dbReference type="Proteomes" id="UP000027982">
    <property type="component" value="Chromosome"/>
</dbReference>
<evidence type="ECO:0000256" key="11">
    <source>
        <dbReference type="ARBA" id="ARBA00022839"/>
    </source>
</evidence>
<dbReference type="Gene3D" id="2.40.50.140">
    <property type="entry name" value="Nucleic acid-binding proteins"/>
    <property type="match status" value="1"/>
</dbReference>
<keyword evidence="9" id="KW-0227">DNA damage</keyword>
<evidence type="ECO:0000256" key="6">
    <source>
        <dbReference type="ARBA" id="ARBA00022722"/>
    </source>
</evidence>
<keyword evidence="12" id="KW-0067">ATP-binding</keyword>
<dbReference type="InterPro" id="IPR012310">
    <property type="entry name" value="DNA_ligase_ATP-dep_cent"/>
</dbReference>
<evidence type="ECO:0000256" key="7">
    <source>
        <dbReference type="ARBA" id="ARBA00022723"/>
    </source>
</evidence>
<dbReference type="InterPro" id="IPR052171">
    <property type="entry name" value="NHEJ_LigD"/>
</dbReference>
<dbReference type="InterPro" id="IPR012340">
    <property type="entry name" value="NA-bd_OB-fold"/>
</dbReference>
<keyword evidence="16" id="KW-0234">DNA repair</keyword>
<evidence type="ECO:0000259" key="23">
    <source>
        <dbReference type="PROSITE" id="PS50160"/>
    </source>
</evidence>
<organism evidence="24 25">
    <name type="scientific">Fimbriimonas ginsengisoli Gsoil 348</name>
    <dbReference type="NCBI Taxonomy" id="661478"/>
    <lineage>
        <taxon>Bacteria</taxon>
        <taxon>Bacillati</taxon>
        <taxon>Armatimonadota</taxon>
        <taxon>Fimbriimonadia</taxon>
        <taxon>Fimbriimonadales</taxon>
        <taxon>Fimbriimonadaceae</taxon>
        <taxon>Fimbriimonas</taxon>
    </lineage>
</organism>
<dbReference type="AlphaFoldDB" id="A0A068NNM3"/>
<evidence type="ECO:0000256" key="9">
    <source>
        <dbReference type="ARBA" id="ARBA00022763"/>
    </source>
</evidence>
<dbReference type="NCBIfam" id="TIGR02777">
    <property type="entry name" value="LigD_PE_dom"/>
    <property type="match status" value="1"/>
</dbReference>
<dbReference type="Gene3D" id="3.30.1490.70">
    <property type="match status" value="1"/>
</dbReference>
<dbReference type="GO" id="GO:0003887">
    <property type="term" value="F:DNA-directed DNA polymerase activity"/>
    <property type="evidence" value="ECO:0007669"/>
    <property type="project" value="UniProtKB-KW"/>
</dbReference>
<evidence type="ECO:0000256" key="16">
    <source>
        <dbReference type="ARBA" id="ARBA00023204"/>
    </source>
</evidence>
<dbReference type="Pfam" id="PF21686">
    <property type="entry name" value="LigD_Prim-Pol"/>
    <property type="match status" value="1"/>
</dbReference>
<evidence type="ECO:0000256" key="13">
    <source>
        <dbReference type="ARBA" id="ARBA00022932"/>
    </source>
</evidence>
<dbReference type="PROSITE" id="PS50160">
    <property type="entry name" value="DNA_LIGASE_A3"/>
    <property type="match status" value="1"/>
</dbReference>
<keyword evidence="25" id="KW-1185">Reference proteome</keyword>
<dbReference type="PROSITE" id="PS00697">
    <property type="entry name" value="DNA_LIGASE_A1"/>
    <property type="match status" value="1"/>
</dbReference>
<dbReference type="InterPro" id="IPR012309">
    <property type="entry name" value="DNA_ligase_ATP-dep_C"/>
</dbReference>
<dbReference type="CDD" id="cd07906">
    <property type="entry name" value="Adenylation_DNA_ligase_LigD_LigC"/>
    <property type="match status" value="1"/>
</dbReference>
<keyword evidence="17" id="KW-0464">Manganese</keyword>
<keyword evidence="15" id="KW-0233">DNA recombination</keyword>
<evidence type="ECO:0000256" key="18">
    <source>
        <dbReference type="ARBA" id="ARBA00023268"/>
    </source>
</evidence>
<keyword evidence="11" id="KW-0269">Exonuclease</keyword>
<evidence type="ECO:0000256" key="2">
    <source>
        <dbReference type="ARBA" id="ARBA00012727"/>
    </source>
</evidence>
<evidence type="ECO:0000313" key="24">
    <source>
        <dbReference type="EMBL" id="AIE85002.1"/>
    </source>
</evidence>
<evidence type="ECO:0000256" key="21">
    <source>
        <dbReference type="ARBA" id="ARBA00049981"/>
    </source>
</evidence>
<keyword evidence="18" id="KW-0511">Multifunctional enzyme</keyword>
<gene>
    <name evidence="24" type="ORF">OP10G_1634</name>
</gene>
<dbReference type="CDD" id="cd04861">
    <property type="entry name" value="LigD_Pol_like"/>
    <property type="match status" value="1"/>
</dbReference>
<dbReference type="GO" id="GO:0004527">
    <property type="term" value="F:exonuclease activity"/>
    <property type="evidence" value="ECO:0007669"/>
    <property type="project" value="UniProtKB-KW"/>
</dbReference>
<dbReference type="Gene3D" id="3.30.470.30">
    <property type="entry name" value="DNA ligase/mRNA capping enzyme"/>
    <property type="match status" value="1"/>
</dbReference>
<dbReference type="Pfam" id="PF13298">
    <property type="entry name" value="LigD_N"/>
    <property type="match status" value="1"/>
</dbReference>
<dbReference type="OrthoDB" id="9802472at2"/>
<dbReference type="GO" id="GO:0006310">
    <property type="term" value="P:DNA recombination"/>
    <property type="evidence" value="ECO:0007669"/>
    <property type="project" value="UniProtKB-KW"/>
</dbReference>
<comment type="similarity">
    <text evidence="22">In the N-terminal section; belongs to the LigD polymerase family.</text>
</comment>
<dbReference type="Gene3D" id="3.90.920.10">
    <property type="entry name" value="DNA primase, PRIM domain"/>
    <property type="match status" value="1"/>
</dbReference>
<evidence type="ECO:0000313" key="25">
    <source>
        <dbReference type="Proteomes" id="UP000027982"/>
    </source>
</evidence>
<dbReference type="InterPro" id="IPR014144">
    <property type="entry name" value="LigD_PE_domain"/>
</dbReference>
<accession>A0A068NNM3</accession>
<dbReference type="EMBL" id="CP007139">
    <property type="protein sequence ID" value="AIE85002.1"/>
    <property type="molecule type" value="Genomic_DNA"/>
</dbReference>
<dbReference type="PANTHER" id="PTHR42705:SF3">
    <property type="entry name" value="ATP-DEPENDENT DNA LIGASE"/>
    <property type="match status" value="1"/>
</dbReference>
<dbReference type="KEGG" id="fgi:OP10G_1634"/>
<keyword evidence="7" id="KW-0479">Metal-binding</keyword>
<dbReference type="GO" id="GO:0005524">
    <property type="term" value="F:ATP binding"/>
    <property type="evidence" value="ECO:0007669"/>
    <property type="project" value="UniProtKB-KW"/>
</dbReference>
<evidence type="ECO:0000256" key="10">
    <source>
        <dbReference type="ARBA" id="ARBA00022801"/>
    </source>
</evidence>
<dbReference type="CDD" id="cd07971">
    <property type="entry name" value="OBF_DNA_ligase_LigD"/>
    <property type="match status" value="1"/>
</dbReference>
<evidence type="ECO:0000256" key="15">
    <source>
        <dbReference type="ARBA" id="ARBA00023172"/>
    </source>
</evidence>
<keyword evidence="13" id="KW-0239">DNA-directed DNA polymerase</keyword>
<evidence type="ECO:0000256" key="17">
    <source>
        <dbReference type="ARBA" id="ARBA00023211"/>
    </source>
</evidence>
<keyword evidence="6" id="KW-0540">Nuclease</keyword>
<protein>
    <recommendedName>
        <fullName evidence="2">DNA ligase (ATP)</fullName>
        <ecNumber evidence="2">6.5.1.1</ecNumber>
    </recommendedName>
    <alternativeName>
        <fullName evidence="19">NHEJ DNA polymerase</fullName>
    </alternativeName>
</protein>
<dbReference type="GO" id="GO:0006281">
    <property type="term" value="P:DNA repair"/>
    <property type="evidence" value="ECO:0007669"/>
    <property type="project" value="UniProtKB-KW"/>
</dbReference>
<dbReference type="eggNOG" id="COG1793">
    <property type="taxonomic scope" value="Bacteria"/>
</dbReference>
<dbReference type="NCBIfam" id="TIGR02779">
    <property type="entry name" value="NHEJ_ligase_lig"/>
    <property type="match status" value="1"/>
</dbReference>
<dbReference type="STRING" id="661478.OP10G_1634"/>
<dbReference type="SUPFAM" id="SSF50249">
    <property type="entry name" value="Nucleic acid-binding proteins"/>
    <property type="match status" value="1"/>
</dbReference>
<dbReference type="GO" id="GO:0003677">
    <property type="term" value="F:DNA binding"/>
    <property type="evidence" value="ECO:0007669"/>
    <property type="project" value="UniProtKB-KW"/>
</dbReference>
<evidence type="ECO:0000256" key="8">
    <source>
        <dbReference type="ARBA" id="ARBA00022741"/>
    </source>
</evidence>
<evidence type="ECO:0000256" key="22">
    <source>
        <dbReference type="ARBA" id="ARBA00049990"/>
    </source>
</evidence>
<evidence type="ECO:0000256" key="19">
    <source>
        <dbReference type="ARBA" id="ARBA00029943"/>
    </source>
</evidence>
<dbReference type="EC" id="6.5.1.1" evidence="2"/>
<dbReference type="InterPro" id="IPR014145">
    <property type="entry name" value="LigD_pol_dom"/>
</dbReference>
<reference evidence="24 25" key="1">
    <citation type="journal article" date="2014" name="PLoS ONE">
        <title>The first complete genome sequence of the class fimbriimonadia in the phylum armatimonadetes.</title>
        <authorList>
            <person name="Hu Z.Y."/>
            <person name="Wang Y.Z."/>
            <person name="Im W.T."/>
            <person name="Wang S.Y."/>
            <person name="Zhao G.P."/>
            <person name="Zheng H.J."/>
            <person name="Quan Z.X."/>
        </authorList>
    </citation>
    <scope>NUCLEOTIDE SEQUENCE [LARGE SCALE GENOMIC DNA]</scope>
    <source>
        <strain evidence="24">Gsoil 348</strain>
    </source>
</reference>
<dbReference type="Pfam" id="PF04679">
    <property type="entry name" value="DNA_ligase_A_C"/>
    <property type="match status" value="1"/>
</dbReference>
<evidence type="ECO:0000256" key="5">
    <source>
        <dbReference type="ARBA" id="ARBA00022695"/>
    </source>
</evidence>
<evidence type="ECO:0000256" key="14">
    <source>
        <dbReference type="ARBA" id="ARBA00023125"/>
    </source>
</evidence>
<keyword evidence="8" id="KW-0547">Nucleotide-binding</keyword>
<dbReference type="Pfam" id="PF01068">
    <property type="entry name" value="DNA_ligase_A_M"/>
    <property type="match status" value="1"/>
</dbReference>
<dbReference type="InterPro" id="IPR014146">
    <property type="entry name" value="LigD_ligase_dom"/>
</dbReference>
<evidence type="ECO:0000256" key="1">
    <source>
        <dbReference type="ARBA" id="ARBA00001936"/>
    </source>
</evidence>
<dbReference type="eggNOG" id="COG3285">
    <property type="taxonomic scope" value="Bacteria"/>
</dbReference>
<comment type="cofactor">
    <cofactor evidence="1">
        <name>Mn(2+)</name>
        <dbReference type="ChEBI" id="CHEBI:29035"/>
    </cofactor>
</comment>
<dbReference type="GO" id="GO:0003910">
    <property type="term" value="F:DNA ligase (ATP) activity"/>
    <property type="evidence" value="ECO:0007669"/>
    <property type="project" value="UniProtKB-EC"/>
</dbReference>
<keyword evidence="4" id="KW-0808">Transferase</keyword>
<proteinExistence type="inferred from homology"/>
<dbReference type="PANTHER" id="PTHR42705">
    <property type="entry name" value="BIFUNCTIONAL NON-HOMOLOGOUS END JOINING PROTEIN LIGD"/>
    <property type="match status" value="1"/>
</dbReference>
<dbReference type="InterPro" id="IPR016059">
    <property type="entry name" value="DNA_ligase_ATP-dep_CS"/>
</dbReference>
<dbReference type="RefSeq" id="WP_025226396.1">
    <property type="nucleotide sequence ID" value="NZ_CP007139.1"/>
</dbReference>
<evidence type="ECO:0000256" key="3">
    <source>
        <dbReference type="ARBA" id="ARBA00022598"/>
    </source>
</evidence>
<keyword evidence="10" id="KW-0378">Hydrolase</keyword>
<dbReference type="HOGENOM" id="CLU_008325_0_2_0"/>
<evidence type="ECO:0000256" key="4">
    <source>
        <dbReference type="ARBA" id="ARBA00022679"/>
    </source>
</evidence>
<comment type="similarity">
    <text evidence="21">In the C-terminal section; belongs to the ATP-dependent DNA ligase family.</text>
</comment>
<keyword evidence="3 24" id="KW-0436">Ligase</keyword>
<dbReference type="SUPFAM" id="SSF56091">
    <property type="entry name" value="DNA ligase/mRNA capping enzyme, catalytic domain"/>
    <property type="match status" value="1"/>
</dbReference>
<keyword evidence="14" id="KW-0238">DNA-binding</keyword>
<evidence type="ECO:0000256" key="12">
    <source>
        <dbReference type="ARBA" id="ARBA00022840"/>
    </source>
</evidence>
<keyword evidence="5" id="KW-0548">Nucleotidyltransferase</keyword>
<dbReference type="GO" id="GO:0046872">
    <property type="term" value="F:metal ion binding"/>
    <property type="evidence" value="ECO:0007669"/>
    <property type="project" value="UniProtKB-KW"/>
</dbReference>
<evidence type="ECO:0000256" key="20">
    <source>
        <dbReference type="ARBA" id="ARBA00034003"/>
    </source>
</evidence>
<sequence>MKRTYADKRNFAVTPEPTFATQVDDKGGPLTFVIQRHEASHLHFDFRLECDGALKSWAVPKGPSLDPTVKRAAIMVEDHPLDYADFEGRIPKGQYGGGEVILWDEGTYEPEGATGDRRRDEELVKRGLSEGKLSFTLYGSRLQGAFTLIRKGESENWLLIKRRDEFASTEDPTKIVSSVRTGRTAEDLRAGKRGQQMVRIPGAILAPIPPRLGVMVPKELPKPFTSELWTFEPKLDGIRALAIKDGPQVRIISRNGNEVSSRFPGVVSDLRALPHASFVLDGELVLLDQNGRPSFQSLMEAYHRGQAPADALHYYAFDLIYLDGYDLRRVSLSDRRAQLERVPLTRSLRLLETVDTDGEMLYDEAMRLGFEGIVGKRLDSKYREGAPSDDWVKIKGYHTEEFLICGFTMGFGSREHTFGALLLGRRDESGKLRFCGSVGGGLSEAQLIELKRLLEPLKVKNSPFDEPISTRGVPTFVRPELLAEVRFMSWTKDRRLRFPIFKRLRPDLQLGTAEPAPKPELATTGASESDAVLEALLEPGEELQLTIDGNPIRFTSLSKELWPGITKRDFVRYLASVSDIYLAHLRDRPVTFVRYPDGIGGEGFFQRHWEHRLPEFVETAKIFSQNNGKALDFVLCNNLASLLWFGQVAAIELHPWHSRVTTSPDAVGLGAQFDTLENLEESVLEYPDYLVCDLDPNIRSGLEKEGAEPELNEAGWRRTVEVAFGLKEMLDSLRLKSFVKTTGKTGLHVYLPLERHYDSTQVREVARTLGQHLMERMPGKITMEIRLNKRPNLVFFDANMNGRGKTLASAYSPRPVPGGRVSMPIAWEMLDQVHPDEFNIFTVPKLLATNGDEWHGILNARQLLAVGP</sequence>
<comment type="catalytic activity">
    <reaction evidence="20">
        <text>ATP + (deoxyribonucleotide)n-3'-hydroxyl + 5'-phospho-(deoxyribonucleotide)m = (deoxyribonucleotide)n+m + AMP + diphosphate.</text>
        <dbReference type="EC" id="6.5.1.1"/>
    </reaction>
</comment>
<feature type="domain" description="ATP-dependent DNA ligase family profile" evidence="23">
    <location>
        <begin position="312"/>
        <end position="427"/>
    </location>
</feature>